<sequence>MPDLRIVDEQLVAQVDAEVKRRQVPEGTRASGSMQRAKHLLSGLIHCGACGAKHTLVGKDYYRCVRNKDRGTCAQGVTVRLNVVEDAVLGALQSKLLTPDLVKLFKEEFNREVARLTRSRDEADQDARERLTALEIEISNLAQHFLQGTVSPTLTAMLNDRENEKAQILQRLSFKPAETSTVIPHPMLVKRYEEKVGRLRDALNDETVRSDAISALRSLISSVEVHVDESGEAMLQVEASTSTLIDFAEPRAPGGRSTMLVAGVGFEPTTFRL</sequence>
<dbReference type="Proteomes" id="UP000287401">
    <property type="component" value="Unassembled WGS sequence"/>
</dbReference>
<keyword evidence="1" id="KW-0238">DNA-binding</keyword>
<reference evidence="4 5" key="1">
    <citation type="submission" date="2018-07" db="EMBL/GenBank/DDBJ databases">
        <title>Genomic and Epidemiologic Investigation of an Indolent Hospital Outbreak.</title>
        <authorList>
            <person name="Johnson R.C."/>
            <person name="Deming C."/>
            <person name="Conlan S."/>
            <person name="Zellmer C.J."/>
            <person name="Michelin A.V."/>
            <person name="Lee-Lin S."/>
            <person name="Thomas P.J."/>
            <person name="Park M."/>
            <person name="Weingarten R.A."/>
            <person name="Less J."/>
            <person name="Dekker J.P."/>
            <person name="Frank K.M."/>
            <person name="Musser K.A."/>
            <person name="Mcquiston J.R."/>
            <person name="Henderson D.K."/>
            <person name="Lau A.F."/>
            <person name="Palmore T.N."/>
            <person name="Segre J.A."/>
        </authorList>
    </citation>
    <scope>NUCLEOTIDE SEQUENCE [LARGE SCALE GENOMIC DNA]</scope>
    <source>
        <strain evidence="4 5">SK-NIH.Env6_1116</strain>
    </source>
</reference>
<dbReference type="InterPro" id="IPR050639">
    <property type="entry name" value="SSR_resolvase"/>
</dbReference>
<evidence type="ECO:0000256" key="2">
    <source>
        <dbReference type="ARBA" id="ARBA00023172"/>
    </source>
</evidence>
<evidence type="ECO:0000259" key="3">
    <source>
        <dbReference type="Pfam" id="PF13408"/>
    </source>
</evidence>
<comment type="caution">
    <text evidence="4">The sequence shown here is derived from an EMBL/GenBank/DDBJ whole genome shotgun (WGS) entry which is preliminary data.</text>
</comment>
<dbReference type="PANTHER" id="PTHR30461:SF2">
    <property type="entry name" value="SERINE RECOMBINASE PINE-RELATED"/>
    <property type="match status" value="1"/>
</dbReference>
<dbReference type="InterPro" id="IPR025827">
    <property type="entry name" value="Zn_ribbon_recom_dom"/>
</dbReference>
<name>A0A430BFY4_SPHYA</name>
<dbReference type="AlphaFoldDB" id="A0A430BFY4"/>
<dbReference type="PANTHER" id="PTHR30461">
    <property type="entry name" value="DNA-INVERTASE FROM LAMBDOID PROPHAGE"/>
    <property type="match status" value="1"/>
</dbReference>
<feature type="domain" description="Recombinase zinc beta ribbon" evidence="3">
    <location>
        <begin position="40"/>
        <end position="92"/>
    </location>
</feature>
<keyword evidence="2" id="KW-0233">DNA recombination</keyword>
<evidence type="ECO:0000313" key="4">
    <source>
        <dbReference type="EMBL" id="RSU48400.1"/>
    </source>
</evidence>
<organism evidence="4 5">
    <name type="scientific">Sphingobium yanoikuyae</name>
    <name type="common">Sphingomonas yanoikuyae</name>
    <dbReference type="NCBI Taxonomy" id="13690"/>
    <lineage>
        <taxon>Bacteria</taxon>
        <taxon>Pseudomonadati</taxon>
        <taxon>Pseudomonadota</taxon>
        <taxon>Alphaproteobacteria</taxon>
        <taxon>Sphingomonadales</taxon>
        <taxon>Sphingomonadaceae</taxon>
        <taxon>Sphingobium</taxon>
    </lineage>
</organism>
<evidence type="ECO:0000313" key="5">
    <source>
        <dbReference type="Proteomes" id="UP000287401"/>
    </source>
</evidence>
<proteinExistence type="predicted"/>
<accession>A0A430BFY4</accession>
<dbReference type="EMBL" id="QRAL01000046">
    <property type="protein sequence ID" value="RSU48400.1"/>
    <property type="molecule type" value="Genomic_DNA"/>
</dbReference>
<dbReference type="GO" id="GO:0000150">
    <property type="term" value="F:DNA strand exchange activity"/>
    <property type="evidence" value="ECO:0007669"/>
    <property type="project" value="TreeGrafter"/>
</dbReference>
<evidence type="ECO:0000256" key="1">
    <source>
        <dbReference type="ARBA" id="ARBA00023125"/>
    </source>
</evidence>
<dbReference type="Pfam" id="PF13408">
    <property type="entry name" value="Zn_ribbon_recom"/>
    <property type="match status" value="1"/>
</dbReference>
<dbReference type="GO" id="GO:0003677">
    <property type="term" value="F:DNA binding"/>
    <property type="evidence" value="ECO:0007669"/>
    <property type="project" value="UniProtKB-KW"/>
</dbReference>
<protein>
    <recommendedName>
        <fullName evidence="3">Recombinase zinc beta ribbon domain-containing protein</fullName>
    </recommendedName>
</protein>
<gene>
    <name evidence="4" type="ORF">DAH51_24155</name>
</gene>